<dbReference type="Proteomes" id="UP001291912">
    <property type="component" value="Unassembled WGS sequence"/>
</dbReference>
<dbReference type="RefSeq" id="WP_194423793.1">
    <property type="nucleotide sequence ID" value="NZ_JAWJYN010000001.1"/>
</dbReference>
<keyword evidence="2" id="KW-1185">Reference proteome</keyword>
<name>A0ABU5N4Z1_9MICO</name>
<evidence type="ECO:0008006" key="3">
    <source>
        <dbReference type="Google" id="ProtNLM"/>
    </source>
</evidence>
<protein>
    <recommendedName>
        <fullName evidence="3">Secreted protein</fullName>
    </recommendedName>
</protein>
<accession>A0ABU5N4Z1</accession>
<proteinExistence type="predicted"/>
<comment type="caution">
    <text evidence="1">The sequence shown here is derived from an EMBL/GenBank/DDBJ whole genome shotgun (WGS) entry which is preliminary data.</text>
</comment>
<evidence type="ECO:0000313" key="2">
    <source>
        <dbReference type="Proteomes" id="UP001291912"/>
    </source>
</evidence>
<dbReference type="EMBL" id="JAWJYN010000001">
    <property type="protein sequence ID" value="MDZ8161148.1"/>
    <property type="molecule type" value="Genomic_DNA"/>
</dbReference>
<gene>
    <name evidence="1" type="ORF">R2Q92_04815</name>
</gene>
<evidence type="ECO:0000313" key="1">
    <source>
        <dbReference type="EMBL" id="MDZ8161148.1"/>
    </source>
</evidence>
<organism evidence="1 2">
    <name type="scientific">Microbacterium aquimaris</name>
    <dbReference type="NCBI Taxonomy" id="459816"/>
    <lineage>
        <taxon>Bacteria</taxon>
        <taxon>Bacillati</taxon>
        <taxon>Actinomycetota</taxon>
        <taxon>Actinomycetes</taxon>
        <taxon>Micrococcales</taxon>
        <taxon>Microbacteriaceae</taxon>
        <taxon>Microbacterium</taxon>
    </lineage>
</organism>
<sequence>MIVATAMSTRRVIVATAMSTGVATVAARPEEGRQVGSTKVSDEMLQLVLANVAPCTLPSDAYGPVPMEWVSPRVPVWAWVSWPHRAAERVAGWATGWNDRVVAVAWETDRGERSTIVWRSAVSRRSAHPREIPGR</sequence>
<reference evidence="1 2" key="1">
    <citation type="submission" date="2023-10" db="EMBL/GenBank/DDBJ databases">
        <title>Microbacterium xanthum sp. nov., isolated from seaweed.</title>
        <authorList>
            <person name="Lee S.D."/>
        </authorList>
    </citation>
    <scope>NUCLEOTIDE SEQUENCE [LARGE SCALE GENOMIC DNA]</scope>
    <source>
        <strain evidence="1 2">KCTC 19124</strain>
    </source>
</reference>